<dbReference type="InterPro" id="IPR036390">
    <property type="entry name" value="WH_DNA-bd_sf"/>
</dbReference>
<dbReference type="RefSeq" id="WP_101715493.1">
    <property type="nucleotide sequence ID" value="NZ_CP026100.1"/>
</dbReference>
<dbReference type="GO" id="GO:0003677">
    <property type="term" value="F:DNA binding"/>
    <property type="evidence" value="ECO:0007669"/>
    <property type="project" value="UniProtKB-KW"/>
</dbReference>
<evidence type="ECO:0000313" key="6">
    <source>
        <dbReference type="EMBL" id="PLR07026.1"/>
    </source>
</evidence>
<organism evidence="6 7">
    <name type="scientific">Caulobacter flavus</name>
    <dbReference type="NCBI Taxonomy" id="1679497"/>
    <lineage>
        <taxon>Bacteria</taxon>
        <taxon>Pseudomonadati</taxon>
        <taxon>Pseudomonadota</taxon>
        <taxon>Alphaproteobacteria</taxon>
        <taxon>Caulobacterales</taxon>
        <taxon>Caulobacteraceae</taxon>
        <taxon>Caulobacter</taxon>
    </lineage>
</organism>
<name>A0A2N5CM95_9CAUL</name>
<dbReference type="Gene3D" id="1.10.10.10">
    <property type="entry name" value="Winged helix-like DNA-binding domain superfamily/Winged helix DNA-binding domain"/>
    <property type="match status" value="1"/>
</dbReference>
<evidence type="ECO:0000313" key="7">
    <source>
        <dbReference type="Proteomes" id="UP000234483"/>
    </source>
</evidence>
<evidence type="ECO:0000256" key="1">
    <source>
        <dbReference type="ARBA" id="ARBA00023015"/>
    </source>
</evidence>
<dbReference type="Gene3D" id="1.20.120.530">
    <property type="entry name" value="GntR ligand-binding domain-like"/>
    <property type="match status" value="1"/>
</dbReference>
<keyword evidence="1" id="KW-0805">Transcription regulation</keyword>
<dbReference type="SMART" id="SM00345">
    <property type="entry name" value="HTH_GNTR"/>
    <property type="match status" value="1"/>
</dbReference>
<dbReference type="InterPro" id="IPR000524">
    <property type="entry name" value="Tscrpt_reg_HTH_GntR"/>
</dbReference>
<feature type="domain" description="HTH gntR-type" evidence="4">
    <location>
        <begin position="19"/>
        <end position="86"/>
    </location>
</feature>
<sequence length="242" mass="26882">MAKTPKTTILNPTADEAPGDRKALLNDSLRRRIVSMELAPGAVLDEVSLSEEFGLSRPPVRELMRQLAAEGYIELEPNRPARVAAMGYETLRNFFLAAPLIYVATTHLAAENATRADIERLKATQLRFRAAIAENNTVDRVFYNDQFHHEIGLASGNPYLMPSLRRLLIDHGRLGMTFYRAPVSAEAAEGLETAVIQHDQIIEAIERRDAVGASDLVRAHWDLSRKRMADFVAPQGLDIPLG</sequence>
<keyword evidence="3" id="KW-0804">Transcription</keyword>
<dbReference type="Pfam" id="PF07729">
    <property type="entry name" value="FCD"/>
    <property type="match status" value="1"/>
</dbReference>
<dbReference type="Pfam" id="PF00392">
    <property type="entry name" value="GntR"/>
    <property type="match status" value="1"/>
</dbReference>
<evidence type="ECO:0000313" key="8">
    <source>
        <dbReference type="Proteomes" id="UP000281192"/>
    </source>
</evidence>
<keyword evidence="8" id="KW-1185">Reference proteome</keyword>
<evidence type="ECO:0000313" key="5">
    <source>
        <dbReference type="EMBL" id="AYV49652.1"/>
    </source>
</evidence>
<dbReference type="SMART" id="SM00895">
    <property type="entry name" value="FCD"/>
    <property type="match status" value="1"/>
</dbReference>
<dbReference type="Proteomes" id="UP000281192">
    <property type="component" value="Chromosome"/>
</dbReference>
<reference evidence="5 8" key="2">
    <citation type="submission" date="2018-01" db="EMBL/GenBank/DDBJ databases">
        <title>Complete genome sequence of Caulobacter flavus RHGG3.</title>
        <authorList>
            <person name="Yang E."/>
        </authorList>
    </citation>
    <scope>NUCLEOTIDE SEQUENCE [LARGE SCALE GENOMIC DNA]</scope>
    <source>
        <strain evidence="5 8">RHGG3</strain>
    </source>
</reference>
<dbReference type="PANTHER" id="PTHR43537:SF53">
    <property type="entry name" value="HTH-TYPE TRANSCRIPTIONAL REPRESSOR NANR"/>
    <property type="match status" value="1"/>
</dbReference>
<dbReference type="PROSITE" id="PS50949">
    <property type="entry name" value="HTH_GNTR"/>
    <property type="match status" value="1"/>
</dbReference>
<dbReference type="AlphaFoldDB" id="A0A2N5CM95"/>
<accession>A0A2N5CM95</accession>
<dbReference type="EMBL" id="CP026100">
    <property type="protein sequence ID" value="AYV49652.1"/>
    <property type="molecule type" value="Genomic_DNA"/>
</dbReference>
<dbReference type="Proteomes" id="UP000234483">
    <property type="component" value="Unassembled WGS sequence"/>
</dbReference>
<proteinExistence type="predicted"/>
<evidence type="ECO:0000256" key="2">
    <source>
        <dbReference type="ARBA" id="ARBA00023125"/>
    </source>
</evidence>
<dbReference type="KEGG" id="cfh:C1707_19020"/>
<dbReference type="PRINTS" id="PR00035">
    <property type="entry name" value="HTHGNTR"/>
</dbReference>
<dbReference type="OrthoDB" id="8114900at2"/>
<evidence type="ECO:0000256" key="3">
    <source>
        <dbReference type="ARBA" id="ARBA00023163"/>
    </source>
</evidence>
<dbReference type="InterPro" id="IPR011711">
    <property type="entry name" value="GntR_C"/>
</dbReference>
<dbReference type="EMBL" id="PJRQ01000048">
    <property type="protein sequence ID" value="PLR07026.1"/>
    <property type="molecule type" value="Genomic_DNA"/>
</dbReference>
<dbReference type="PANTHER" id="PTHR43537">
    <property type="entry name" value="TRANSCRIPTIONAL REGULATOR, GNTR FAMILY"/>
    <property type="match status" value="1"/>
</dbReference>
<dbReference type="InterPro" id="IPR036388">
    <property type="entry name" value="WH-like_DNA-bd_sf"/>
</dbReference>
<protein>
    <submittedName>
        <fullName evidence="6">GntR family transcriptional regulator</fullName>
    </submittedName>
</protein>
<dbReference type="CDD" id="cd07377">
    <property type="entry name" value="WHTH_GntR"/>
    <property type="match status" value="1"/>
</dbReference>
<gene>
    <name evidence="5" type="ORF">C1707_19020</name>
    <name evidence="6" type="ORF">CFHF_23535</name>
</gene>
<dbReference type="GO" id="GO:0003700">
    <property type="term" value="F:DNA-binding transcription factor activity"/>
    <property type="evidence" value="ECO:0007669"/>
    <property type="project" value="InterPro"/>
</dbReference>
<dbReference type="InterPro" id="IPR008920">
    <property type="entry name" value="TF_FadR/GntR_C"/>
</dbReference>
<dbReference type="SUPFAM" id="SSF48008">
    <property type="entry name" value="GntR ligand-binding domain-like"/>
    <property type="match status" value="1"/>
</dbReference>
<keyword evidence="2" id="KW-0238">DNA-binding</keyword>
<reference evidence="6 7" key="1">
    <citation type="submission" date="2017-12" db="EMBL/GenBank/DDBJ databases">
        <title>The genome sequence of Caulobacter flavus CGMCC1 15093.</title>
        <authorList>
            <person name="Gao J."/>
            <person name="Mao X."/>
            <person name="Sun J."/>
        </authorList>
    </citation>
    <scope>NUCLEOTIDE SEQUENCE [LARGE SCALE GENOMIC DNA]</scope>
    <source>
        <strain evidence="6 7">CGMCC1 15093</strain>
    </source>
</reference>
<dbReference type="SUPFAM" id="SSF46785">
    <property type="entry name" value="Winged helix' DNA-binding domain"/>
    <property type="match status" value="1"/>
</dbReference>
<evidence type="ECO:0000259" key="4">
    <source>
        <dbReference type="PROSITE" id="PS50949"/>
    </source>
</evidence>